<evidence type="ECO:0000256" key="1">
    <source>
        <dbReference type="ARBA" id="ARBA00023157"/>
    </source>
</evidence>
<feature type="domain" description="Peptidase S1" evidence="3">
    <location>
        <begin position="180"/>
        <end position="413"/>
    </location>
</feature>
<keyword evidence="5" id="KW-1185">Reference proteome</keyword>
<feature type="domain" description="Peptidase S1" evidence="3">
    <location>
        <begin position="26"/>
        <end position="160"/>
    </location>
</feature>
<dbReference type="EMBL" id="JAUCMV010000002">
    <property type="protein sequence ID" value="KAK0415060.1"/>
    <property type="molecule type" value="Genomic_DNA"/>
</dbReference>
<evidence type="ECO:0000313" key="5">
    <source>
        <dbReference type="Proteomes" id="UP001175271"/>
    </source>
</evidence>
<evidence type="ECO:0000256" key="2">
    <source>
        <dbReference type="SAM" id="SignalP"/>
    </source>
</evidence>
<organism evidence="4 5">
    <name type="scientific">Steinernema hermaphroditum</name>
    <dbReference type="NCBI Taxonomy" id="289476"/>
    <lineage>
        <taxon>Eukaryota</taxon>
        <taxon>Metazoa</taxon>
        <taxon>Ecdysozoa</taxon>
        <taxon>Nematoda</taxon>
        <taxon>Chromadorea</taxon>
        <taxon>Rhabditida</taxon>
        <taxon>Tylenchina</taxon>
        <taxon>Panagrolaimomorpha</taxon>
        <taxon>Strongyloidoidea</taxon>
        <taxon>Steinernematidae</taxon>
        <taxon>Steinernema</taxon>
    </lineage>
</organism>
<dbReference type="PROSITE" id="PS00134">
    <property type="entry name" value="TRYPSIN_HIS"/>
    <property type="match status" value="1"/>
</dbReference>
<dbReference type="InterPro" id="IPR018114">
    <property type="entry name" value="TRYPSIN_HIS"/>
</dbReference>
<sequence length="413" mass="45162">MWLTLFTLVAVAATSSASSVNTTELIYGGQVVNGAEFPFQLFVRIQIEDKIGVCGATLLSSRYALTAAHCVADSDPNYTMIFAGLHSTVELFPSGSQMAFGKRFIVHPQFNASSLHNDIALIELDREMKETDTVKFIKIDALWLLPELPGADGVIVGFGKNGLAVAATSSASHLNTSELIYGSQLVDGSEFPFQLFVRLQIGSSIAMCGATLLSPRYALTAAHCVDEHDPSYTMVFAGIHNLEKLFPPGSQMAFAKRFIIHPEFNQASFKHNDIALIELDREMKETDTVKFIKIDALWLLPELPGANGVILGFGVNGWNGEASLQLHSAHVKIVDFNICTERWKNSEYEIPIMLGTVCTDSTHSGFLKGDNGGPLLYQRFNAQTKKNEWRQLGIASIGQSVKGDLPSLMTLRV</sequence>
<dbReference type="InterPro" id="IPR001314">
    <property type="entry name" value="Peptidase_S1A"/>
</dbReference>
<gene>
    <name evidence="4" type="ORF">QR680_011752</name>
</gene>
<dbReference type="Proteomes" id="UP001175271">
    <property type="component" value="Unassembled WGS sequence"/>
</dbReference>
<feature type="signal peptide" evidence="2">
    <location>
        <begin position="1"/>
        <end position="17"/>
    </location>
</feature>
<dbReference type="Pfam" id="PF00089">
    <property type="entry name" value="Trypsin"/>
    <property type="match status" value="2"/>
</dbReference>
<dbReference type="PRINTS" id="PR00722">
    <property type="entry name" value="CHYMOTRYPSIN"/>
</dbReference>
<dbReference type="PANTHER" id="PTHR24252">
    <property type="entry name" value="ACROSIN-RELATED"/>
    <property type="match status" value="1"/>
</dbReference>
<name>A0AA39HZL1_9BILA</name>
<dbReference type="InterPro" id="IPR043504">
    <property type="entry name" value="Peptidase_S1_PA_chymotrypsin"/>
</dbReference>
<dbReference type="InterPro" id="IPR001254">
    <property type="entry name" value="Trypsin_dom"/>
</dbReference>
<reference evidence="4" key="1">
    <citation type="submission" date="2023-06" db="EMBL/GenBank/DDBJ databases">
        <title>Genomic analysis of the entomopathogenic nematode Steinernema hermaphroditum.</title>
        <authorList>
            <person name="Schwarz E.M."/>
            <person name="Heppert J.K."/>
            <person name="Baniya A."/>
            <person name="Schwartz H.T."/>
            <person name="Tan C.-H."/>
            <person name="Antoshechkin I."/>
            <person name="Sternberg P.W."/>
            <person name="Goodrich-Blair H."/>
            <person name="Dillman A.R."/>
        </authorList>
    </citation>
    <scope>NUCLEOTIDE SEQUENCE</scope>
    <source>
        <strain evidence="4">PS9179</strain>
        <tissue evidence="4">Whole animal</tissue>
    </source>
</reference>
<accession>A0AA39HZL1</accession>
<dbReference type="CDD" id="cd00190">
    <property type="entry name" value="Tryp_SPc"/>
    <property type="match status" value="1"/>
</dbReference>
<dbReference type="GO" id="GO:0004252">
    <property type="term" value="F:serine-type endopeptidase activity"/>
    <property type="evidence" value="ECO:0007669"/>
    <property type="project" value="InterPro"/>
</dbReference>
<dbReference type="InterPro" id="IPR009003">
    <property type="entry name" value="Peptidase_S1_PA"/>
</dbReference>
<dbReference type="Gene3D" id="2.40.10.10">
    <property type="entry name" value="Trypsin-like serine proteases"/>
    <property type="match status" value="2"/>
</dbReference>
<dbReference type="PANTHER" id="PTHR24252:SF7">
    <property type="entry name" value="HYALIN"/>
    <property type="match status" value="1"/>
</dbReference>
<evidence type="ECO:0000259" key="3">
    <source>
        <dbReference type="PROSITE" id="PS50240"/>
    </source>
</evidence>
<evidence type="ECO:0000313" key="4">
    <source>
        <dbReference type="EMBL" id="KAK0415060.1"/>
    </source>
</evidence>
<protein>
    <recommendedName>
        <fullName evidence="3">Peptidase S1 domain-containing protein</fullName>
    </recommendedName>
</protein>
<dbReference type="GO" id="GO:0006508">
    <property type="term" value="P:proteolysis"/>
    <property type="evidence" value="ECO:0007669"/>
    <property type="project" value="UniProtKB-KW"/>
</dbReference>
<keyword evidence="2" id="KW-0732">Signal</keyword>
<comment type="caution">
    <text evidence="4">The sequence shown here is derived from an EMBL/GenBank/DDBJ whole genome shotgun (WGS) entry which is preliminary data.</text>
</comment>
<dbReference type="PROSITE" id="PS50240">
    <property type="entry name" value="TRYPSIN_DOM"/>
    <property type="match status" value="2"/>
</dbReference>
<dbReference type="FunFam" id="2.40.10.10:FF:000068">
    <property type="entry name" value="transmembrane protease serine 2"/>
    <property type="match status" value="2"/>
</dbReference>
<proteinExistence type="predicted"/>
<dbReference type="SUPFAM" id="SSF50494">
    <property type="entry name" value="Trypsin-like serine proteases"/>
    <property type="match status" value="2"/>
</dbReference>
<dbReference type="AlphaFoldDB" id="A0AA39HZL1"/>
<keyword evidence="1" id="KW-1015">Disulfide bond</keyword>
<dbReference type="SMART" id="SM00020">
    <property type="entry name" value="Tryp_SPc"/>
    <property type="match status" value="1"/>
</dbReference>
<feature type="chain" id="PRO_5041303947" description="Peptidase S1 domain-containing protein" evidence="2">
    <location>
        <begin position="18"/>
        <end position="413"/>
    </location>
</feature>